<sequence length="272" mass="29535">MELLKTHSFFDLSTLSFGDLLRKYQQVWKIVPDIREMCYELLEKAERLPHSFRDFQRPLQETVVIHNGEVHRSGFEILGGDASKGNFRVKIKGVETTDATVLFAGCVIWDGRVSLGKGVVIEPTALIKGPTVIGNYTEVRQGAYVRGKCIVGNHCVVGHTTEMKNSIMMDGAKAGHFAYIGDSILGQDVNLGAGVKLANLKMNRKAVKIKLLDEEIDTGLQKLGAIVGDGSELGCNSVTNPGVLMGPHSLVWPGVLVPGGYYPPNSVISSRG</sequence>
<evidence type="ECO:0000259" key="3">
    <source>
        <dbReference type="Pfam" id="PF25087"/>
    </source>
</evidence>
<dbReference type="Proteomes" id="UP000886355">
    <property type="component" value="Unassembled WGS sequence"/>
</dbReference>
<dbReference type="InterPro" id="IPR056729">
    <property type="entry name" value="GMPPB_C"/>
</dbReference>
<gene>
    <name evidence="4" type="ORF">ENG14_00095</name>
</gene>
<dbReference type="GO" id="GO:0016779">
    <property type="term" value="F:nucleotidyltransferase activity"/>
    <property type="evidence" value="ECO:0007669"/>
    <property type="project" value="UniProtKB-ARBA"/>
</dbReference>
<dbReference type="SUPFAM" id="SSF51161">
    <property type="entry name" value="Trimeric LpxA-like enzymes"/>
    <property type="match status" value="1"/>
</dbReference>
<organism evidence="4">
    <name type="scientific">Thermodesulforhabdus norvegica</name>
    <dbReference type="NCBI Taxonomy" id="39841"/>
    <lineage>
        <taxon>Bacteria</taxon>
        <taxon>Pseudomonadati</taxon>
        <taxon>Thermodesulfobacteriota</taxon>
        <taxon>Syntrophobacteria</taxon>
        <taxon>Syntrophobacterales</taxon>
        <taxon>Thermodesulforhabdaceae</taxon>
        <taxon>Thermodesulforhabdus</taxon>
    </lineage>
</organism>
<dbReference type="InterPro" id="IPR011004">
    <property type="entry name" value="Trimer_LpxA-like_sf"/>
</dbReference>
<reference evidence="4" key="1">
    <citation type="journal article" date="2020" name="mSystems">
        <title>Genome- and Community-Level Interaction Insights into Carbon Utilization and Element Cycling Functions of Hydrothermarchaeota in Hydrothermal Sediment.</title>
        <authorList>
            <person name="Zhou Z."/>
            <person name="Liu Y."/>
            <person name="Xu W."/>
            <person name="Pan J."/>
            <person name="Luo Z.H."/>
            <person name="Li M."/>
        </authorList>
    </citation>
    <scope>NUCLEOTIDE SEQUENCE [LARGE SCALE GENOMIC DNA]</scope>
    <source>
        <strain evidence="4">HyVt-19</strain>
    </source>
</reference>
<comment type="caution">
    <text evidence="4">The sequence shown here is derived from an EMBL/GenBank/DDBJ whole genome shotgun (WGS) entry which is preliminary data.</text>
</comment>
<dbReference type="PANTHER" id="PTHR43584:SF8">
    <property type="entry name" value="N-ACETYLMURAMATE ALPHA-1-PHOSPHATE URIDYLYLTRANSFERASE"/>
    <property type="match status" value="1"/>
</dbReference>
<dbReference type="PANTHER" id="PTHR43584">
    <property type="entry name" value="NUCLEOTIDYL TRANSFERASE"/>
    <property type="match status" value="1"/>
</dbReference>
<feature type="domain" description="Mannose-1-phosphate guanyltransferase C-terminal" evidence="3">
    <location>
        <begin position="127"/>
        <end position="210"/>
    </location>
</feature>
<accession>A0A7C1AKT4</accession>
<proteinExistence type="predicted"/>
<dbReference type="InterPro" id="IPR050065">
    <property type="entry name" value="GlmU-like"/>
</dbReference>
<keyword evidence="1" id="KW-0808">Transferase</keyword>
<evidence type="ECO:0000313" key="4">
    <source>
        <dbReference type="EMBL" id="HDL89287.1"/>
    </source>
</evidence>
<protein>
    <submittedName>
        <fullName evidence="4">Glucose-1-phosphate thymidylyltransferase</fullName>
    </submittedName>
</protein>
<dbReference type="AlphaFoldDB" id="A0A7C1AKT4"/>
<name>A0A7C1AKT4_9BACT</name>
<dbReference type="GO" id="GO:0016746">
    <property type="term" value="F:acyltransferase activity"/>
    <property type="evidence" value="ECO:0007669"/>
    <property type="project" value="UniProtKB-KW"/>
</dbReference>
<evidence type="ECO:0000256" key="2">
    <source>
        <dbReference type="ARBA" id="ARBA00023315"/>
    </source>
</evidence>
<keyword evidence="2" id="KW-0012">Acyltransferase</keyword>
<dbReference type="CDD" id="cd05636">
    <property type="entry name" value="LbH_G1P_TT_C_like"/>
    <property type="match status" value="1"/>
</dbReference>
<evidence type="ECO:0000256" key="1">
    <source>
        <dbReference type="ARBA" id="ARBA00022679"/>
    </source>
</evidence>
<dbReference type="Pfam" id="PF25087">
    <property type="entry name" value="GMPPB_C"/>
    <property type="match status" value="1"/>
</dbReference>
<dbReference type="Gene3D" id="2.160.10.10">
    <property type="entry name" value="Hexapeptide repeat proteins"/>
    <property type="match status" value="1"/>
</dbReference>
<dbReference type="EMBL" id="DQZW01000004">
    <property type="protein sequence ID" value="HDL89287.1"/>
    <property type="molecule type" value="Genomic_DNA"/>
</dbReference>